<dbReference type="SUPFAM" id="SSF116726">
    <property type="entry name" value="TrkA C-terminal domain-like"/>
    <property type="match status" value="2"/>
</dbReference>
<dbReference type="InterPro" id="IPR006037">
    <property type="entry name" value="RCK_C"/>
</dbReference>
<dbReference type="Gene3D" id="3.30.70.1450">
    <property type="entry name" value="Regulator of K+ conductance, C-terminal domain"/>
    <property type="match status" value="2"/>
</dbReference>
<evidence type="ECO:0000256" key="7">
    <source>
        <dbReference type="SAM" id="Phobius"/>
    </source>
</evidence>
<evidence type="ECO:0000259" key="8">
    <source>
        <dbReference type="PROSITE" id="PS51202"/>
    </source>
</evidence>
<dbReference type="Proteomes" id="UP001239019">
    <property type="component" value="Unassembled WGS sequence"/>
</dbReference>
<evidence type="ECO:0000256" key="1">
    <source>
        <dbReference type="ARBA" id="ARBA00004141"/>
    </source>
</evidence>
<dbReference type="EMBL" id="JAVDDT010000004">
    <property type="protein sequence ID" value="MDQ2069743.1"/>
    <property type="molecule type" value="Genomic_DNA"/>
</dbReference>
<comment type="caution">
    <text evidence="9">The sequence shown here is derived from an EMBL/GenBank/DDBJ whole genome shotgun (WGS) entry which is preliminary data.</text>
</comment>
<dbReference type="InterPro" id="IPR036721">
    <property type="entry name" value="RCK_C_sf"/>
</dbReference>
<evidence type="ECO:0000256" key="2">
    <source>
        <dbReference type="ARBA" id="ARBA00022448"/>
    </source>
</evidence>
<comment type="subcellular location">
    <subcellularLocation>
        <location evidence="1">Membrane</location>
        <topology evidence="1">Multi-pass membrane protein</topology>
    </subcellularLocation>
</comment>
<dbReference type="InterPro" id="IPR051679">
    <property type="entry name" value="DASS-Related_Transporters"/>
</dbReference>
<dbReference type="PANTHER" id="PTHR43652:SF2">
    <property type="entry name" value="BASIC AMINO ACID ANTIPORTER YFCC-RELATED"/>
    <property type="match status" value="1"/>
</dbReference>
<evidence type="ECO:0000256" key="4">
    <source>
        <dbReference type="ARBA" id="ARBA00022737"/>
    </source>
</evidence>
<evidence type="ECO:0000256" key="6">
    <source>
        <dbReference type="ARBA" id="ARBA00023136"/>
    </source>
</evidence>
<evidence type="ECO:0000313" key="9">
    <source>
        <dbReference type="EMBL" id="MDQ2069743.1"/>
    </source>
</evidence>
<keyword evidence="6 7" id="KW-0472">Membrane</keyword>
<feature type="transmembrane region" description="Helical" evidence="7">
    <location>
        <begin position="139"/>
        <end position="160"/>
    </location>
</feature>
<feature type="transmembrane region" description="Helical" evidence="7">
    <location>
        <begin position="400"/>
        <end position="417"/>
    </location>
</feature>
<gene>
    <name evidence="9" type="ORF">RBH19_07650</name>
</gene>
<dbReference type="PROSITE" id="PS01271">
    <property type="entry name" value="NA_SULFATE"/>
    <property type="match status" value="1"/>
</dbReference>
<feature type="transmembrane region" description="Helical" evidence="7">
    <location>
        <begin position="180"/>
        <end position="200"/>
    </location>
</feature>
<sequence>MMADHHLILLLLAATLILFIWARWRYDVVAGMALLAAVFLGLVPAGEAFDGFAHPAVITVAAVLVISRALGAAGVVELIAGQAARIGDRVLLQTLALTLVVAVCSAFMNNVGALALMLPVAIRIARDNDFPASRLLMPLAFGSLLGGLTTLIGTPPNIIIATYRQTELGEAFAMFDFSPVGLAIMAAGVLLVAILPRWVLPDRKGETSPEDLFEIENYLLELKVGEESGLIGEPLSALDEALEKIDYTVVGLAREKRVTSPVRSWQRLREGDILLVEADPSELEGPAEKLGLSIKGLETLDREQMEAENLATMEAVVLPEGLMTGHTVRTLSLPERFGVSLLAVARQGERLRERLSRIRFRSGDVLLLQGEREALGEAASRLGCLPLADRELSVGSPRKLFTALGLFGLALGAIISGVLPLQIALAAAALGMVLGSVLTLRQAYSAVDWPVIVLLGAMLPVGMAFESSGAAGMLADAMVRLSGDLPPAVTLAALLIIAMLLSDIINNAAAAVLLAPVAVAIGLALEVSPDPFLMAVAVGASCAFLTPIGHQSNTLVMGPAGYRFSDFARLGLPLSLLVFALGMPMIMLVWPF</sequence>
<evidence type="ECO:0000256" key="5">
    <source>
        <dbReference type="ARBA" id="ARBA00022989"/>
    </source>
</evidence>
<keyword evidence="4" id="KW-0677">Repeat</keyword>
<keyword evidence="10" id="KW-1185">Reference proteome</keyword>
<dbReference type="InterPro" id="IPR004680">
    <property type="entry name" value="Cit_transptr-like_dom"/>
</dbReference>
<feature type="transmembrane region" description="Helical" evidence="7">
    <location>
        <begin position="485"/>
        <end position="501"/>
    </location>
</feature>
<feature type="domain" description="RCK C-terminal" evidence="8">
    <location>
        <begin position="207"/>
        <end position="293"/>
    </location>
</feature>
<organism evidence="9 10">
    <name type="scientific">Natronospira bacteriovora</name>
    <dbReference type="NCBI Taxonomy" id="3069753"/>
    <lineage>
        <taxon>Bacteria</taxon>
        <taxon>Pseudomonadati</taxon>
        <taxon>Pseudomonadota</taxon>
        <taxon>Gammaproteobacteria</taxon>
        <taxon>Natronospirales</taxon>
        <taxon>Natronospiraceae</taxon>
        <taxon>Natronospira</taxon>
    </lineage>
</organism>
<feature type="transmembrane region" description="Helical" evidence="7">
    <location>
        <begin position="570"/>
        <end position="590"/>
    </location>
</feature>
<feature type="transmembrane region" description="Helical" evidence="7">
    <location>
        <begin position="447"/>
        <end position="465"/>
    </location>
</feature>
<dbReference type="Pfam" id="PF02080">
    <property type="entry name" value="TrkA_C"/>
    <property type="match status" value="1"/>
</dbReference>
<dbReference type="PROSITE" id="PS51202">
    <property type="entry name" value="RCK_C"/>
    <property type="match status" value="2"/>
</dbReference>
<feature type="transmembrane region" description="Helical" evidence="7">
    <location>
        <begin position="96"/>
        <end position="118"/>
    </location>
</feature>
<keyword evidence="3 7" id="KW-0812">Transmembrane</keyword>
<feature type="transmembrane region" description="Helical" evidence="7">
    <location>
        <begin position="7"/>
        <end position="24"/>
    </location>
</feature>
<feature type="transmembrane region" description="Helical" evidence="7">
    <location>
        <begin position="56"/>
        <end position="76"/>
    </location>
</feature>
<keyword evidence="2" id="KW-0813">Transport</keyword>
<evidence type="ECO:0000313" key="10">
    <source>
        <dbReference type="Proteomes" id="UP001239019"/>
    </source>
</evidence>
<feature type="transmembrane region" description="Helical" evidence="7">
    <location>
        <begin position="531"/>
        <end position="549"/>
    </location>
</feature>
<dbReference type="PANTHER" id="PTHR43652">
    <property type="entry name" value="BASIC AMINO ACID ANTIPORTER YFCC-RELATED"/>
    <property type="match status" value="1"/>
</dbReference>
<accession>A0ABU0W746</accession>
<dbReference type="Pfam" id="PF03600">
    <property type="entry name" value="CitMHS"/>
    <property type="match status" value="1"/>
</dbReference>
<keyword evidence="5 7" id="KW-1133">Transmembrane helix</keyword>
<proteinExistence type="predicted"/>
<feature type="transmembrane region" description="Helical" evidence="7">
    <location>
        <begin position="508"/>
        <end position="525"/>
    </location>
</feature>
<feature type="transmembrane region" description="Helical" evidence="7">
    <location>
        <begin position="423"/>
        <end position="440"/>
    </location>
</feature>
<protein>
    <submittedName>
        <fullName evidence="9">SLC13 family permease</fullName>
    </submittedName>
</protein>
<name>A0ABU0W746_9GAMM</name>
<reference evidence="9 10" key="1">
    <citation type="submission" date="2023-08" db="EMBL/GenBank/DDBJ databases">
        <title>Whole-genome sequencing of halo(alkali)philic microorganisms from hypersaline lakes.</title>
        <authorList>
            <person name="Sorokin D.Y."/>
            <person name="Abbas B."/>
            <person name="Merkel A.Y."/>
        </authorList>
    </citation>
    <scope>NUCLEOTIDE SEQUENCE [LARGE SCALE GENOMIC DNA]</scope>
    <source>
        <strain evidence="9 10">AB-CW4</strain>
    </source>
</reference>
<dbReference type="RefSeq" id="WP_306728242.1">
    <property type="nucleotide sequence ID" value="NZ_JAVDDT010000004.1"/>
</dbReference>
<dbReference type="InterPro" id="IPR031312">
    <property type="entry name" value="Na/sul_symport_CS"/>
</dbReference>
<feature type="domain" description="RCK C-terminal" evidence="8">
    <location>
        <begin position="300"/>
        <end position="385"/>
    </location>
</feature>
<evidence type="ECO:0000256" key="3">
    <source>
        <dbReference type="ARBA" id="ARBA00022692"/>
    </source>
</evidence>
<feature type="transmembrane region" description="Helical" evidence="7">
    <location>
        <begin position="30"/>
        <end position="49"/>
    </location>
</feature>